<dbReference type="InterPro" id="IPR052732">
    <property type="entry name" value="Cell-binding_unc_protein"/>
</dbReference>
<geneLocation type="mitochondrion" evidence="4"/>
<dbReference type="EMBL" id="OVEO01000010">
    <property type="protein sequence ID" value="SPQ98880.1"/>
    <property type="molecule type" value="Genomic_DNA"/>
</dbReference>
<dbReference type="InterPro" id="IPR021122">
    <property type="entry name" value="RNA_ligase_dom_REL/Rnl2"/>
</dbReference>
<keyword evidence="4" id="KW-0496">Mitochondrion</keyword>
<reference evidence="3 5" key="1">
    <citation type="submission" date="2015-02" db="EMBL/GenBank/DDBJ databases">
        <authorList>
            <person name="Chooi Y.-H."/>
        </authorList>
    </citation>
    <scope>NUCLEOTIDE SEQUENCE [LARGE SCALE GENOMIC DNA]</scope>
    <source>
        <strain evidence="3">E3</strain>
    </source>
</reference>
<dbReference type="EMBL" id="CDSF01000122">
    <property type="protein sequence ID" value="CEP02027.1"/>
    <property type="molecule type" value="Genomic_DNA"/>
</dbReference>
<sequence length="843" mass="93292">MSYVGRYRGCLALTGPIVDEAASPFLSHSQSPPPLHITLLTKAELREVLDPPAAKTIGPVYALGVSRPRPDIVFVPVLWPEGQRYRLRLGLPPAQFHITLSAADAHDIDKSVDSILEGMCPSPAPDALLYELSHDFLLRGNTTRALQTACRLPHDSPRRWIRIGDVGVAESKYKLAMLAYGRALHDLQSVPERAVQYCLKRMFRCAQHTEWDVLYLDDERGQIPDDLAEDLEQQWPDALRDLIARSIPDGFLPTLSVESRVHVTLPDGYKLPRFFRWVVPFHLAAMSTPRNRDDCLRLAQIGVRHIVTLTEEEPLPTEWFGIGPAPTQTFLPVPNYMPPSPEQIDLFLAIVSERAPVLVHCGGGKGRAGTALACFMVAFGFQRPSPDWDHPVLPARQAIARLRAIRPGSIETTQQEAAVIAFESRLWKRRSALPVPISEPAPTTPIVTGDGSAIDQADLVVLVGLPGSGKSWFRQQVMLRDWNGDWEALSGDEMGRAACEQLIGRHRARGRRLILDRCNAGRDDRAQFLRLADTWATTPIAILFDYPADLCVWRAQRRPDHPTLPPGNRVRTAVAQHAKLFVEPALDEGFKAIVRVGSFDASRSLTRRFTGPAPIFKFPRTPHLLNLGAATSDDVVVQSSVTTAPGSTVVITEKVDGANLGFSLSPDGNVVVQNRSHYVTSASHAQFKKLGAFVHANREALHEVLGRDPSFPERFILFGEWMAAQHSIQYTALPQLFIAFDLYDRMTKAWMDRAGLEATLAGTGITLVPVLATRSDLPSEAELKSIIQTKSAFTDGRVEGVYIKVEKGGAVQYRAKVVRPDFISGNEHWTKGAIVYNSLVPQQ</sequence>
<keyword evidence="1" id="KW-0378">Hydrolase</keyword>
<reference evidence="4 6" key="2">
    <citation type="submission" date="2018-03" db="EMBL/GenBank/DDBJ databases">
        <authorList>
            <person name="Fogelqvist J."/>
        </authorList>
    </citation>
    <scope>NUCLEOTIDE SEQUENCE [LARGE SCALE GENOMIC DNA]</scope>
</reference>
<dbReference type="InterPro" id="IPR000387">
    <property type="entry name" value="Tyr_Pase_dom"/>
</dbReference>
<dbReference type="InterPro" id="IPR027417">
    <property type="entry name" value="P-loop_NTPase"/>
</dbReference>
<dbReference type="Proteomes" id="UP000290189">
    <property type="component" value="Unassembled WGS sequence"/>
</dbReference>
<dbReference type="OMA" id="GNEHWTK"/>
<dbReference type="Proteomes" id="UP000039324">
    <property type="component" value="Unassembled WGS sequence"/>
</dbReference>
<protein>
    <recommendedName>
        <fullName evidence="2">Tyrosine specific protein phosphatases domain-containing protein</fullName>
    </recommendedName>
</protein>
<dbReference type="SUPFAM" id="SSF52540">
    <property type="entry name" value="P-loop containing nucleoside triphosphate hydrolases"/>
    <property type="match status" value="1"/>
</dbReference>
<dbReference type="AlphaFoldDB" id="A0A0G4J3B5"/>
<dbReference type="Pfam" id="PF22784">
    <property type="entry name" value="PTP-SAK"/>
    <property type="match status" value="1"/>
</dbReference>
<dbReference type="PANTHER" id="PTHR43883:SF1">
    <property type="entry name" value="GLUCONOKINASE"/>
    <property type="match status" value="1"/>
</dbReference>
<accession>A0A0G4J3B5</accession>
<dbReference type="SUPFAM" id="SSF52799">
    <property type="entry name" value="(Phosphotyrosine protein) phosphatases II"/>
    <property type="match status" value="1"/>
</dbReference>
<evidence type="ECO:0000313" key="3">
    <source>
        <dbReference type="EMBL" id="CEP02027.1"/>
    </source>
</evidence>
<proteinExistence type="predicted"/>
<dbReference type="GO" id="GO:0016791">
    <property type="term" value="F:phosphatase activity"/>
    <property type="evidence" value="ECO:0007669"/>
    <property type="project" value="UniProtKB-ARBA"/>
</dbReference>
<dbReference type="PROSITE" id="PS50056">
    <property type="entry name" value="TYR_PHOSPHATASE_2"/>
    <property type="match status" value="1"/>
</dbReference>
<dbReference type="STRING" id="37360.A0A0G4J3B5"/>
<dbReference type="Pfam" id="PF22547">
    <property type="entry name" value="2H-SAK"/>
    <property type="match status" value="1"/>
</dbReference>
<dbReference type="Gene3D" id="3.40.50.300">
    <property type="entry name" value="P-loop containing nucleotide triphosphate hydrolases"/>
    <property type="match status" value="1"/>
</dbReference>
<evidence type="ECO:0000259" key="2">
    <source>
        <dbReference type="PROSITE" id="PS50056"/>
    </source>
</evidence>
<dbReference type="Gene3D" id="3.90.190.10">
    <property type="entry name" value="Protein tyrosine phosphatase superfamily"/>
    <property type="match status" value="1"/>
</dbReference>
<feature type="domain" description="Tyrosine specific protein phosphatases" evidence="2">
    <location>
        <begin position="328"/>
        <end position="417"/>
    </location>
</feature>
<gene>
    <name evidence="3" type="ORF">PBRA_002292</name>
    <name evidence="4" type="ORF">PLBR_LOCUS6095</name>
</gene>
<dbReference type="Gene3D" id="3.30.470.30">
    <property type="entry name" value="DNA ligase/mRNA capping enzyme"/>
    <property type="match status" value="1"/>
</dbReference>
<evidence type="ECO:0000256" key="1">
    <source>
        <dbReference type="ARBA" id="ARBA00022801"/>
    </source>
</evidence>
<dbReference type="SUPFAM" id="SSF56091">
    <property type="entry name" value="DNA ligase/mRNA capping enzyme, catalytic domain"/>
    <property type="match status" value="1"/>
</dbReference>
<dbReference type="InterPro" id="IPR057023">
    <property type="entry name" value="PTP-SAK"/>
</dbReference>
<organism evidence="3 5">
    <name type="scientific">Plasmodiophora brassicae</name>
    <name type="common">Clubroot disease agent</name>
    <dbReference type="NCBI Taxonomy" id="37360"/>
    <lineage>
        <taxon>Eukaryota</taxon>
        <taxon>Sar</taxon>
        <taxon>Rhizaria</taxon>
        <taxon>Endomyxa</taxon>
        <taxon>Phytomyxea</taxon>
        <taxon>Plasmodiophorida</taxon>
        <taxon>Plasmodiophoridae</taxon>
        <taxon>Plasmodiophora</taxon>
    </lineage>
</organism>
<dbReference type="Pfam" id="PF13671">
    <property type="entry name" value="AAA_33"/>
    <property type="match status" value="1"/>
</dbReference>
<dbReference type="PANTHER" id="PTHR43883">
    <property type="entry name" value="SLR0207 PROTEIN"/>
    <property type="match status" value="1"/>
</dbReference>
<evidence type="ECO:0000313" key="4">
    <source>
        <dbReference type="EMBL" id="SPQ98880.1"/>
    </source>
</evidence>
<dbReference type="OrthoDB" id="19045at2759"/>
<keyword evidence="5" id="KW-1185">Reference proteome</keyword>
<dbReference type="InterPro" id="IPR029021">
    <property type="entry name" value="Prot-tyrosine_phosphatase-like"/>
</dbReference>
<name>A0A0G4J3B5_PLABS</name>
<dbReference type="Pfam" id="PF09414">
    <property type="entry name" value="RNA_ligase"/>
    <property type="match status" value="1"/>
</dbReference>
<dbReference type="InterPro" id="IPR054498">
    <property type="entry name" value="2H-SAK"/>
</dbReference>
<dbReference type="CDD" id="cd14504">
    <property type="entry name" value="DUSP23"/>
    <property type="match status" value="1"/>
</dbReference>
<evidence type="ECO:0000313" key="6">
    <source>
        <dbReference type="Proteomes" id="UP000290189"/>
    </source>
</evidence>
<evidence type="ECO:0000313" key="5">
    <source>
        <dbReference type="Proteomes" id="UP000039324"/>
    </source>
</evidence>